<evidence type="ECO:0000259" key="5">
    <source>
        <dbReference type="Pfam" id="PF13476"/>
    </source>
</evidence>
<dbReference type="Proteomes" id="UP001144612">
    <property type="component" value="Unassembled WGS sequence"/>
</dbReference>
<dbReference type="InterPro" id="IPR027417">
    <property type="entry name" value="P-loop_NTPase"/>
</dbReference>
<dbReference type="PANTHER" id="PTHR32114">
    <property type="entry name" value="ABC TRANSPORTER ABCH.3"/>
    <property type="match status" value="1"/>
</dbReference>
<evidence type="ECO:0000256" key="3">
    <source>
        <dbReference type="ARBA" id="ARBA00013368"/>
    </source>
</evidence>
<keyword evidence="4" id="KW-0175">Coiled coil</keyword>
<keyword evidence="7" id="KW-1185">Reference proteome</keyword>
<feature type="coiled-coil region" evidence="4">
    <location>
        <begin position="911"/>
        <end position="938"/>
    </location>
</feature>
<reference evidence="6" key="1">
    <citation type="submission" date="2022-12" db="EMBL/GenBank/DDBJ databases">
        <title>Clostridium sp. nov., isolated from industrial wastewater.</title>
        <authorList>
            <person name="Jiayan W."/>
        </authorList>
    </citation>
    <scope>NUCLEOTIDE SEQUENCE</scope>
    <source>
        <strain evidence="6">ZC22-4</strain>
    </source>
</reference>
<feature type="coiled-coil region" evidence="4">
    <location>
        <begin position="496"/>
        <end position="568"/>
    </location>
</feature>
<name>A0ABT4D8F0_9CLOT</name>
<evidence type="ECO:0000256" key="1">
    <source>
        <dbReference type="ARBA" id="ARBA00006930"/>
    </source>
</evidence>
<comment type="similarity">
    <text evidence="1">Belongs to the SMC family. SbcC subfamily.</text>
</comment>
<dbReference type="SUPFAM" id="SSF52540">
    <property type="entry name" value="P-loop containing nucleoside triphosphate hydrolases"/>
    <property type="match status" value="1"/>
</dbReference>
<evidence type="ECO:0000313" key="7">
    <source>
        <dbReference type="Proteomes" id="UP001144612"/>
    </source>
</evidence>
<dbReference type="EMBL" id="JAPQFJ010000002">
    <property type="protein sequence ID" value="MCY6957516.1"/>
    <property type="molecule type" value="Genomic_DNA"/>
</dbReference>
<protein>
    <recommendedName>
        <fullName evidence="3">Nuclease SbcCD subunit C</fullName>
    </recommendedName>
</protein>
<dbReference type="PANTHER" id="PTHR32114:SF2">
    <property type="entry name" value="ABC TRANSPORTER ABCH.3"/>
    <property type="match status" value="1"/>
</dbReference>
<accession>A0ABT4D8F0</accession>
<evidence type="ECO:0000256" key="2">
    <source>
        <dbReference type="ARBA" id="ARBA00011322"/>
    </source>
</evidence>
<feature type="coiled-coil region" evidence="4">
    <location>
        <begin position="211"/>
        <end position="271"/>
    </location>
</feature>
<evidence type="ECO:0000256" key="4">
    <source>
        <dbReference type="SAM" id="Coils"/>
    </source>
</evidence>
<organism evidence="6 7">
    <name type="scientific">Clostridium brassicae</name>
    <dbReference type="NCBI Taxonomy" id="2999072"/>
    <lineage>
        <taxon>Bacteria</taxon>
        <taxon>Bacillati</taxon>
        <taxon>Bacillota</taxon>
        <taxon>Clostridia</taxon>
        <taxon>Eubacteriales</taxon>
        <taxon>Clostridiaceae</taxon>
        <taxon>Clostridium</taxon>
    </lineage>
</organism>
<evidence type="ECO:0000313" key="6">
    <source>
        <dbReference type="EMBL" id="MCY6957516.1"/>
    </source>
</evidence>
<feature type="domain" description="Rad50/SbcC-type AAA" evidence="5">
    <location>
        <begin position="6"/>
        <end position="241"/>
    </location>
</feature>
<proteinExistence type="inferred from homology"/>
<feature type="coiled-coil region" evidence="4">
    <location>
        <begin position="604"/>
        <end position="809"/>
    </location>
</feature>
<gene>
    <name evidence="6" type="ORF">OW729_02720</name>
</gene>
<dbReference type="Pfam" id="PF13558">
    <property type="entry name" value="SbcC_Walker_B"/>
    <property type="match status" value="1"/>
</dbReference>
<comment type="caution">
    <text evidence="6">The sequence shown here is derived from an EMBL/GenBank/DDBJ whole genome shotgun (WGS) entry which is preliminary data.</text>
</comment>
<sequence>MKPKMLKIEGLNSFEKEQKIDFNKLTEKGLFGIFGPTGSGKSTILDAITIALYGKVTRTNKGYINTVTKNLSVSYEFEIGIGRERKIYIAQRNLKEDKHGSYKTKYARLIEKNHSHDNVIAEGPKEVQKEIEKIIGLTADDFTRSVVLPQGKFSEFLKLSGKEKRDMLERIFSLEKYGKNLVDKVKKFRNEKIKEENILMGELKKYEGLSEEVFKEKNNQLEKLIEEEKTLRSKKDKLDKDYEKYKVIYELEKELREYKTIENELKMKREEYLLKKQRVDKARRALIVKPFIDDLDKNKMDIKDAESKLKGLEEKLAYVDKELKITEEKYNITLEEKEKEIPQLIKKETNLIQAAEIIKRVQSFKTERAILLKQYNSIKEKINIFDKELNLIINNKNTKLKRIEKIYNKLKEIRIDFDYKEGLQFCFEKEKEYKQLKNKTEELNFKINVKDKEIILKEEEYKRILEKQKIQNNIVLELEIENKKLEELNPGDTSLLLEKSQQVSFYEKEIEKVLENKERKQNIGKRLKELYADKKTIEDNLNIIRSNLKRREEELNIIDEEIEKINKKNLANILAVDLKEGIPCPVCGSTHHVISIEKIDRNILEEKQEQKTHLEVLLKNVRESLNNFSIKLIAIEKEEENLKVELKGIEKILKDVDLNNLKDKKEVLQRSVLVFKEKSNEYNKQKEKLYNQIKMQNEEKVNIDMLEARFGEGLKNEKNILRDLKEELFSQNKELKNISMEYFELKNKLSIEDINSEIEKVKNMEKESRNLQNEEKELRKDIDNIDKTIEELNEKLKGLNIELSKILQSGKEKASIIKSNEEEIEKLTEGKSPEEDIKVVKQKINSINEEYNIFRAKVDKYRSERQEIWNAKLSVSQTVIMLINLQKENIEKLQGILKQNNFNNEIEAMKFLLEEEAMLELELEIDTYEEQLKNVNNNICRIDKKLDGEHIEEDRWEEIKKERIENEEVLSSKIKEIAGIQKIIEDMEKDLNDLKELRNKEKDINHRLSILNDIGKLIEGNKFVEFVSMNQLKYIAREASRRLKNITRDRYAIEIDSEGNFTIRDDFNGGEIRETSTLSGGETFLTSLSLALALSSQVQLKGSAPLEFFFLDEGFGTLDSDLLDTVMNSLEKLHSDKLSVGIISHVEELKNRVPIKIIVTPAKQGDGGSKVKLEYS</sequence>
<dbReference type="InterPro" id="IPR038729">
    <property type="entry name" value="Rad50/SbcC_AAA"/>
</dbReference>
<dbReference type="Pfam" id="PF13476">
    <property type="entry name" value="AAA_23"/>
    <property type="match status" value="1"/>
</dbReference>
<dbReference type="Gene3D" id="3.40.50.300">
    <property type="entry name" value="P-loop containing nucleotide triphosphate hydrolases"/>
    <property type="match status" value="2"/>
</dbReference>
<feature type="coiled-coil region" evidence="4">
    <location>
        <begin position="295"/>
        <end position="347"/>
    </location>
</feature>
<comment type="subunit">
    <text evidence="2">Heterodimer of SbcC and SbcD.</text>
</comment>
<dbReference type="RefSeq" id="WP_268059896.1">
    <property type="nucleotide sequence ID" value="NZ_JAPQFJ010000002.1"/>
</dbReference>
<feature type="coiled-coil region" evidence="4">
    <location>
        <begin position="977"/>
        <end position="1007"/>
    </location>
</feature>